<evidence type="ECO:0000259" key="2">
    <source>
        <dbReference type="Pfam" id="PF02371"/>
    </source>
</evidence>
<dbReference type="InterPro" id="IPR047650">
    <property type="entry name" value="Transpos_IS110"/>
</dbReference>
<dbReference type="EMBL" id="CP099490">
    <property type="protein sequence ID" value="USQ74872.1"/>
    <property type="molecule type" value="Genomic_DNA"/>
</dbReference>
<dbReference type="PANTHER" id="PTHR33055:SF15">
    <property type="entry name" value="TRANSPOSASE-RELATED"/>
    <property type="match status" value="1"/>
</dbReference>
<protein>
    <submittedName>
        <fullName evidence="3">IS110 family transposase</fullName>
    </submittedName>
</protein>
<dbReference type="InterPro" id="IPR002525">
    <property type="entry name" value="Transp_IS110-like_N"/>
</dbReference>
<sequence>MEVLHPRCAGLDVSKRDAKACVRIVPSGKVRPTEEITTWSSMTGDVLALREHLVTAGVTCVVMEATGDYWKPFYYLLEDGPFEVTLVNAHEAKNLPGRKTDVSDAAWLAQLAAHGLLRASFVPPPPIRQLRDLTRARTAVTRERTREAQRLEKVLEDASIKLSVVATDITGVSGRAILAAMVAGERDPATLAELSVRRLRVKIPALTQALAGRFTEHHAFLVQLYLELIDQHTAAINTLTERIEEAMVPFRAARELVTSIPGIGVPTADVIIAETGGDMSVFATPGHLASWAGVCPGHHESAGRKKSSKTRPGNRWLKGALGAAALSIARHPGTFLNTKYRRLAKSRGKGKAVVATERTLLTLVWTMMNTGELYAEPGPDYYTRRNPERAKRHALRQLQALGYDVTVHPRGAA</sequence>
<dbReference type="NCBIfam" id="NF033542">
    <property type="entry name" value="transpos_IS110"/>
    <property type="match status" value="1"/>
</dbReference>
<dbReference type="RefSeq" id="WP_252618936.1">
    <property type="nucleotide sequence ID" value="NZ_CP099490.1"/>
</dbReference>
<dbReference type="Pfam" id="PF01548">
    <property type="entry name" value="DEDD_Tnp_IS110"/>
    <property type="match status" value="1"/>
</dbReference>
<dbReference type="Proteomes" id="UP001056535">
    <property type="component" value="Chromosome"/>
</dbReference>
<evidence type="ECO:0000313" key="3">
    <source>
        <dbReference type="EMBL" id="USQ74872.1"/>
    </source>
</evidence>
<evidence type="ECO:0000313" key="4">
    <source>
        <dbReference type="Proteomes" id="UP001056535"/>
    </source>
</evidence>
<name>A0ABY4YDQ2_9MICO</name>
<organism evidence="3 4">
    <name type="scientific">Ornithinimicrobium cryptoxanthini</name>
    <dbReference type="NCBI Taxonomy" id="2934161"/>
    <lineage>
        <taxon>Bacteria</taxon>
        <taxon>Bacillati</taxon>
        <taxon>Actinomycetota</taxon>
        <taxon>Actinomycetes</taxon>
        <taxon>Micrococcales</taxon>
        <taxon>Ornithinimicrobiaceae</taxon>
        <taxon>Ornithinimicrobium</taxon>
    </lineage>
</organism>
<reference evidence="3" key="1">
    <citation type="submission" date="2022-06" db="EMBL/GenBank/DDBJ databases">
        <title>Ornithinimicrobium JY.X270.</title>
        <authorList>
            <person name="Huang Y."/>
        </authorList>
    </citation>
    <scope>NUCLEOTIDE SEQUENCE</scope>
    <source>
        <strain evidence="3">JY.X270</strain>
    </source>
</reference>
<gene>
    <name evidence="3" type="ORF">NF557_09350</name>
</gene>
<dbReference type="PANTHER" id="PTHR33055">
    <property type="entry name" value="TRANSPOSASE FOR INSERTION SEQUENCE ELEMENT IS1111A"/>
    <property type="match status" value="1"/>
</dbReference>
<keyword evidence="4" id="KW-1185">Reference proteome</keyword>
<dbReference type="InterPro" id="IPR003346">
    <property type="entry name" value="Transposase_20"/>
</dbReference>
<feature type="domain" description="Transposase IS116/IS110/IS902 C-terminal" evidence="2">
    <location>
        <begin position="255"/>
        <end position="333"/>
    </location>
</feature>
<dbReference type="Pfam" id="PF02371">
    <property type="entry name" value="Transposase_20"/>
    <property type="match status" value="1"/>
</dbReference>
<proteinExistence type="predicted"/>
<evidence type="ECO:0000259" key="1">
    <source>
        <dbReference type="Pfam" id="PF01548"/>
    </source>
</evidence>
<feature type="domain" description="Transposase IS110-like N-terminal" evidence="1">
    <location>
        <begin position="9"/>
        <end position="157"/>
    </location>
</feature>
<accession>A0ABY4YDQ2</accession>